<organism evidence="1 2">
    <name type="scientific">Holotrichia oblita</name>
    <name type="common">Chafer beetle</name>
    <dbReference type="NCBI Taxonomy" id="644536"/>
    <lineage>
        <taxon>Eukaryota</taxon>
        <taxon>Metazoa</taxon>
        <taxon>Ecdysozoa</taxon>
        <taxon>Arthropoda</taxon>
        <taxon>Hexapoda</taxon>
        <taxon>Insecta</taxon>
        <taxon>Pterygota</taxon>
        <taxon>Neoptera</taxon>
        <taxon>Endopterygota</taxon>
        <taxon>Coleoptera</taxon>
        <taxon>Polyphaga</taxon>
        <taxon>Scarabaeiformia</taxon>
        <taxon>Scarabaeidae</taxon>
        <taxon>Melolonthinae</taxon>
        <taxon>Holotrichia</taxon>
    </lineage>
</organism>
<gene>
    <name evidence="1" type="ORF">MML48_5g00008536</name>
</gene>
<dbReference type="EMBL" id="CM043019">
    <property type="protein sequence ID" value="KAI4460998.1"/>
    <property type="molecule type" value="Genomic_DNA"/>
</dbReference>
<sequence>MQRRVVVTGIGVLCPVGNNLKEAWQNIIRGKIGIKKLVGEEYANLPCRIGGYLEDNGAKFNVANYFSKSELRSISPATAYALHASKEALQDAGISNLNDEEKKTVGVAVGMGMIDLVDICETNKSLQKGYNQVSPFFVPRILANMAAGQISIKYGFRGPNHSVSTACATGAHAIGDSFRFIRNGDADVMICGGTEACISPLSIAAFCRLRALSTSYNNEPKKASRPFDKNREGFVMGEGSAILVLEELQHAKDRKAHIYAEILGYGLSGDASHLTAPRPDGTGATMAMQRAITDAKIDLLSIGYINAHATSTPVGDSIEAKAIENLFKDRSKKIQVSSTKGAHGHLLGAAGNLEAAFTIKAIEEGVLPPTVNLDNPEDSVLNFVANDAQMWKQSGRRIALKNAFGFGGTNACLCIAEFQD</sequence>
<keyword evidence="2" id="KW-1185">Reference proteome</keyword>
<name>A0ACB9T2J2_HOLOL</name>
<evidence type="ECO:0000313" key="1">
    <source>
        <dbReference type="EMBL" id="KAI4460998.1"/>
    </source>
</evidence>
<dbReference type="Proteomes" id="UP001056778">
    <property type="component" value="Chromosome 5"/>
</dbReference>
<proteinExistence type="predicted"/>
<accession>A0ACB9T2J2</accession>
<protein>
    <submittedName>
        <fullName evidence="1">Polyketide synthase-related</fullName>
    </submittedName>
</protein>
<evidence type="ECO:0000313" key="2">
    <source>
        <dbReference type="Proteomes" id="UP001056778"/>
    </source>
</evidence>
<comment type="caution">
    <text evidence="1">The sequence shown here is derived from an EMBL/GenBank/DDBJ whole genome shotgun (WGS) entry which is preliminary data.</text>
</comment>
<reference evidence="1" key="1">
    <citation type="submission" date="2022-04" db="EMBL/GenBank/DDBJ databases">
        <title>Chromosome-scale genome assembly of Holotrichia oblita Faldermann.</title>
        <authorList>
            <person name="Rongchong L."/>
        </authorList>
    </citation>
    <scope>NUCLEOTIDE SEQUENCE</scope>
    <source>
        <strain evidence="1">81SQS9</strain>
    </source>
</reference>